<proteinExistence type="predicted"/>
<evidence type="ECO:0000313" key="5">
    <source>
        <dbReference type="Proteomes" id="UP001347796"/>
    </source>
</evidence>
<gene>
    <name evidence="4" type="ORF">SNE40_018346</name>
</gene>
<comment type="caution">
    <text evidence="4">The sequence shown here is derived from an EMBL/GenBank/DDBJ whole genome shotgun (WGS) entry which is preliminary data.</text>
</comment>
<evidence type="ECO:0000313" key="4">
    <source>
        <dbReference type="EMBL" id="KAK6171926.1"/>
    </source>
</evidence>
<dbReference type="InterPro" id="IPR032718">
    <property type="entry name" value="PGBD4_Znf_C"/>
</dbReference>
<evidence type="ECO:0000259" key="2">
    <source>
        <dbReference type="Pfam" id="PF13842"/>
    </source>
</evidence>
<dbReference type="InterPro" id="IPR029526">
    <property type="entry name" value="PGBD"/>
</dbReference>
<accession>A0AAN8PH20</accession>
<feature type="domain" description="PiggyBac transposable element-derived protein" evidence="3">
    <location>
        <begin position="144"/>
        <end position="518"/>
    </location>
</feature>
<keyword evidence="5" id="KW-1185">Reference proteome</keyword>
<dbReference type="PANTHER" id="PTHR46599:SF3">
    <property type="entry name" value="PIGGYBAC TRANSPOSABLE ELEMENT-DERIVED PROTEIN 4"/>
    <property type="match status" value="1"/>
</dbReference>
<sequence length="624" mass="72195">MAASRRISTHEALRTILLDSGSESEDFDSDNEVESDSECLEQLTTNSNKKTCFVPNNSTGTNVNGSGAGEQSTSMTRHTTNQIRNDNDNIDDVGNNRPENNENNNGNMADWIEYSMHDDYSPDWLPNFVGNRAHQTFIGEEKRPLDYFQLFYPDEVFNLIAVETNRYANTVLNMRKDNNDLPEYSRYRRWIPTNISEVKAYTALQICMGLCSKFSLNDYWSHYWLTYTPFSKVMPRDRYLLLSSFFHLSDNSAYIHRGQPGYDPLHKVRLLLDIVQPLYTDYYVPSRYLSIDESMTKFKGRIHFRQYMPAKPTKWGLKEFVLCDAKTGYQIKSTVYTGKDSFIRDKNVPLTQEVVMKLLDGFENKGHIVYMDNYYSSPSLFDKLEQSGIGACGTVNPNRIGMPTKLKKAELVLKKGDDPVFMRKNNLVACAWHDTKRVSLLSTVHTDNTVEKRIRGRVGVDGFRLIEKPVIAEDYNNKMAGVDRLDQLVGSYKYPHKSSKWYHPLYHRIREVAFVNGYILYKQDNPDNPLTPVHFRRAVIDGLLEGFEPSTTKSLQVNNENGPNRLTERHFICAVENKKNKPDCAVCSERKVRRKQTSFKCRQCDLPMCIEPCFERYHTLKNYK</sequence>
<evidence type="ECO:0000256" key="1">
    <source>
        <dbReference type="SAM" id="MobiDB-lite"/>
    </source>
</evidence>
<name>A0AAN8PH20_PATCE</name>
<evidence type="ECO:0008006" key="6">
    <source>
        <dbReference type="Google" id="ProtNLM"/>
    </source>
</evidence>
<dbReference type="CDD" id="cd19757">
    <property type="entry name" value="Bbox1"/>
    <property type="match status" value="1"/>
</dbReference>
<dbReference type="PANTHER" id="PTHR46599">
    <property type="entry name" value="PIGGYBAC TRANSPOSABLE ELEMENT-DERIVED PROTEIN 4"/>
    <property type="match status" value="1"/>
</dbReference>
<protein>
    <recommendedName>
        <fullName evidence="6">PiggyBac transposable element-derived protein 4</fullName>
    </recommendedName>
</protein>
<dbReference type="Proteomes" id="UP001347796">
    <property type="component" value="Unassembled WGS sequence"/>
</dbReference>
<feature type="domain" description="PiggyBac transposable element-derived protein 4 C-terminal zinc-finger" evidence="2">
    <location>
        <begin position="569"/>
        <end position="618"/>
    </location>
</feature>
<evidence type="ECO:0000259" key="3">
    <source>
        <dbReference type="Pfam" id="PF13843"/>
    </source>
</evidence>
<organism evidence="4 5">
    <name type="scientific">Patella caerulea</name>
    <name type="common">Rayed Mediterranean limpet</name>
    <dbReference type="NCBI Taxonomy" id="87958"/>
    <lineage>
        <taxon>Eukaryota</taxon>
        <taxon>Metazoa</taxon>
        <taxon>Spiralia</taxon>
        <taxon>Lophotrochozoa</taxon>
        <taxon>Mollusca</taxon>
        <taxon>Gastropoda</taxon>
        <taxon>Patellogastropoda</taxon>
        <taxon>Patelloidea</taxon>
        <taxon>Patellidae</taxon>
        <taxon>Patella</taxon>
    </lineage>
</organism>
<feature type="region of interest" description="Disordered" evidence="1">
    <location>
        <begin position="81"/>
        <end position="105"/>
    </location>
</feature>
<feature type="compositionally biased region" description="Low complexity" evidence="1">
    <location>
        <begin position="92"/>
        <end position="105"/>
    </location>
</feature>
<reference evidence="4 5" key="1">
    <citation type="submission" date="2024-01" db="EMBL/GenBank/DDBJ databases">
        <title>The genome of the rayed Mediterranean limpet Patella caerulea (Linnaeus, 1758).</title>
        <authorList>
            <person name="Anh-Thu Weber A."/>
            <person name="Halstead-Nussloch G."/>
        </authorList>
    </citation>
    <scope>NUCLEOTIDE SEQUENCE [LARGE SCALE GENOMIC DNA]</scope>
    <source>
        <strain evidence="4">AATW-2023a</strain>
        <tissue evidence="4">Whole specimen</tissue>
    </source>
</reference>
<dbReference type="AlphaFoldDB" id="A0AAN8PH20"/>
<dbReference type="EMBL" id="JAZGQO010000013">
    <property type="protein sequence ID" value="KAK6171926.1"/>
    <property type="molecule type" value="Genomic_DNA"/>
</dbReference>
<dbReference type="Pfam" id="PF13842">
    <property type="entry name" value="zf-Tnp_2"/>
    <property type="match status" value="1"/>
</dbReference>
<dbReference type="Pfam" id="PF13843">
    <property type="entry name" value="DDE_Tnp_1_7"/>
    <property type="match status" value="1"/>
</dbReference>